<proteinExistence type="predicted"/>
<evidence type="ECO:0000313" key="7">
    <source>
        <dbReference type="Proteomes" id="UP000486760"/>
    </source>
</evidence>
<protein>
    <submittedName>
        <fullName evidence="6">YbfB/YjiJ family MFS transporter</fullName>
    </submittedName>
</protein>
<sequence>MKTYRPSHTIDKPLPALHELHPCLAALTLSLASAVALGITRFSYGLLLPPMREDLNWSYTLAGSLNTSNAVGYLAGALLAPLVLRWIGVSRLLTLSTVLAGIFMLLSGTTLVADVLLVLRVCSGVVSSFIFIAGGVLASRISSMHSKRSGLLLGIYYGGTGLGIVLSSLLIPVLLNAAQVYGHAHAWQWTWYGLGLLCFVAAGLMAPLAKAISSSPGSSTQRHQYDLRRFSWALGGYFLFGVGCIGYMTFVVALLKEQQMQPWLITLFYSVLGVAVMASSRLWAGLLSRYKGGQALAILNAVLAGATLLPILAGSVPLAFLSGLVFGGVFMSVVASTTALVRHNLDEQYWSAAISAFTVVFAFGQIIGPLLVGWLADGPGGLEQGLAVSAGALAVGALLAWRQKPLK</sequence>
<dbReference type="Gene3D" id="1.20.1250.20">
    <property type="entry name" value="MFS general substrate transporter like domains"/>
    <property type="match status" value="2"/>
</dbReference>
<keyword evidence="7" id="KW-1185">Reference proteome</keyword>
<feature type="transmembrane region" description="Helical" evidence="4">
    <location>
        <begin position="230"/>
        <end position="255"/>
    </location>
</feature>
<evidence type="ECO:0000313" key="6">
    <source>
        <dbReference type="EMBL" id="KAA0013788.1"/>
    </source>
</evidence>
<dbReference type="SUPFAM" id="SSF103473">
    <property type="entry name" value="MFS general substrate transporter"/>
    <property type="match status" value="1"/>
</dbReference>
<dbReference type="GO" id="GO:0022857">
    <property type="term" value="F:transmembrane transporter activity"/>
    <property type="evidence" value="ECO:0007669"/>
    <property type="project" value="InterPro"/>
</dbReference>
<feature type="transmembrane region" description="Helical" evidence="4">
    <location>
        <begin position="150"/>
        <end position="171"/>
    </location>
</feature>
<feature type="domain" description="Major facilitator superfamily (MFS) profile" evidence="5">
    <location>
        <begin position="26"/>
        <end position="407"/>
    </location>
</feature>
<dbReference type="AlphaFoldDB" id="A0A7V7KH82"/>
<feature type="transmembrane region" description="Helical" evidence="4">
    <location>
        <begin position="295"/>
        <end position="313"/>
    </location>
</feature>
<feature type="transmembrane region" description="Helical" evidence="4">
    <location>
        <begin position="20"/>
        <end position="39"/>
    </location>
</feature>
<dbReference type="InterPro" id="IPR010645">
    <property type="entry name" value="MFS_4"/>
</dbReference>
<feature type="transmembrane region" description="Helical" evidence="4">
    <location>
        <begin position="382"/>
        <end position="401"/>
    </location>
</feature>
<name>A0A7V7KH82_9GAMM</name>
<keyword evidence="1 4" id="KW-0812">Transmembrane</keyword>
<dbReference type="Proteomes" id="UP000486760">
    <property type="component" value="Unassembled WGS sequence"/>
</dbReference>
<dbReference type="InterPro" id="IPR020846">
    <property type="entry name" value="MFS_dom"/>
</dbReference>
<feature type="transmembrane region" description="Helical" evidence="4">
    <location>
        <begin position="319"/>
        <end position="341"/>
    </location>
</feature>
<dbReference type="PANTHER" id="PTHR23537:SF1">
    <property type="entry name" value="SUGAR TRANSPORTER"/>
    <property type="match status" value="1"/>
</dbReference>
<dbReference type="PROSITE" id="PS50850">
    <property type="entry name" value="MFS"/>
    <property type="match status" value="1"/>
</dbReference>
<evidence type="ECO:0000256" key="2">
    <source>
        <dbReference type="ARBA" id="ARBA00022989"/>
    </source>
</evidence>
<comment type="caution">
    <text evidence="6">The sequence shown here is derived from an EMBL/GenBank/DDBJ whole genome shotgun (WGS) entry which is preliminary data.</text>
</comment>
<dbReference type="Pfam" id="PF06779">
    <property type="entry name" value="MFS_4"/>
    <property type="match status" value="1"/>
</dbReference>
<feature type="transmembrane region" description="Helical" evidence="4">
    <location>
        <begin position="353"/>
        <end position="376"/>
    </location>
</feature>
<gene>
    <name evidence="6" type="ORF">F0A17_05420</name>
</gene>
<evidence type="ECO:0000259" key="5">
    <source>
        <dbReference type="PROSITE" id="PS50850"/>
    </source>
</evidence>
<organism evidence="6 7">
    <name type="scientific">Billgrantia pellis</name>
    <dbReference type="NCBI Taxonomy" id="2606936"/>
    <lineage>
        <taxon>Bacteria</taxon>
        <taxon>Pseudomonadati</taxon>
        <taxon>Pseudomonadota</taxon>
        <taxon>Gammaproteobacteria</taxon>
        <taxon>Oceanospirillales</taxon>
        <taxon>Halomonadaceae</taxon>
        <taxon>Billgrantia</taxon>
    </lineage>
</organism>
<feature type="transmembrane region" description="Helical" evidence="4">
    <location>
        <begin position="191"/>
        <end position="209"/>
    </location>
</feature>
<evidence type="ECO:0000256" key="3">
    <source>
        <dbReference type="ARBA" id="ARBA00023136"/>
    </source>
</evidence>
<dbReference type="GO" id="GO:0005886">
    <property type="term" value="C:plasma membrane"/>
    <property type="evidence" value="ECO:0007669"/>
    <property type="project" value="TreeGrafter"/>
</dbReference>
<keyword evidence="3 4" id="KW-0472">Membrane</keyword>
<feature type="transmembrane region" description="Helical" evidence="4">
    <location>
        <begin position="117"/>
        <end position="138"/>
    </location>
</feature>
<feature type="transmembrane region" description="Helical" evidence="4">
    <location>
        <begin position="59"/>
        <end position="80"/>
    </location>
</feature>
<feature type="transmembrane region" description="Helical" evidence="4">
    <location>
        <begin position="92"/>
        <end position="111"/>
    </location>
</feature>
<dbReference type="EMBL" id="VTPY01000002">
    <property type="protein sequence ID" value="KAA0013788.1"/>
    <property type="molecule type" value="Genomic_DNA"/>
</dbReference>
<evidence type="ECO:0000256" key="1">
    <source>
        <dbReference type="ARBA" id="ARBA00022692"/>
    </source>
</evidence>
<feature type="transmembrane region" description="Helical" evidence="4">
    <location>
        <begin position="261"/>
        <end position="283"/>
    </location>
</feature>
<reference evidence="6 7" key="1">
    <citation type="submission" date="2019-08" db="EMBL/GenBank/DDBJ databases">
        <title>Bioinformatics analysis of the strain L3 and L5.</title>
        <authorList>
            <person name="Li X."/>
        </authorList>
    </citation>
    <scope>NUCLEOTIDE SEQUENCE [LARGE SCALE GENOMIC DNA]</scope>
    <source>
        <strain evidence="6 7">L5</strain>
    </source>
</reference>
<dbReference type="PANTHER" id="PTHR23537">
    <property type="match status" value="1"/>
</dbReference>
<evidence type="ECO:0000256" key="4">
    <source>
        <dbReference type="SAM" id="Phobius"/>
    </source>
</evidence>
<dbReference type="RefSeq" id="WP_149327326.1">
    <property type="nucleotide sequence ID" value="NZ_VTPY01000002.1"/>
</dbReference>
<dbReference type="InterPro" id="IPR036259">
    <property type="entry name" value="MFS_trans_sf"/>
</dbReference>
<accession>A0A7V7KH82</accession>
<keyword evidence="2 4" id="KW-1133">Transmembrane helix</keyword>